<dbReference type="EMBL" id="GL888175">
    <property type="protein sequence ID" value="EGI66109.1"/>
    <property type="molecule type" value="Genomic_DNA"/>
</dbReference>
<evidence type="ECO:0000313" key="3">
    <source>
        <dbReference type="Proteomes" id="UP000007755"/>
    </source>
</evidence>
<protein>
    <submittedName>
        <fullName evidence="2">Uncharacterized protein</fullName>
    </submittedName>
</protein>
<sequence length="91" mass="10393">MKISILFMCLLAVAYATNTEPKGHKDFCRYLECCSDELPCKNIPCNRPFSFFLAIEVRDAANIINIDVWKCILQRAGVKASNDEVSKQYQQ</sequence>
<organism evidence="3">
    <name type="scientific">Acromyrmex echinatior</name>
    <name type="common">Panamanian leafcutter ant</name>
    <name type="synonym">Acromyrmex octospinosus echinatior</name>
    <dbReference type="NCBI Taxonomy" id="103372"/>
    <lineage>
        <taxon>Eukaryota</taxon>
        <taxon>Metazoa</taxon>
        <taxon>Ecdysozoa</taxon>
        <taxon>Arthropoda</taxon>
        <taxon>Hexapoda</taxon>
        <taxon>Insecta</taxon>
        <taxon>Pterygota</taxon>
        <taxon>Neoptera</taxon>
        <taxon>Endopterygota</taxon>
        <taxon>Hymenoptera</taxon>
        <taxon>Apocrita</taxon>
        <taxon>Aculeata</taxon>
        <taxon>Formicoidea</taxon>
        <taxon>Formicidae</taxon>
        <taxon>Myrmicinae</taxon>
        <taxon>Acromyrmex</taxon>
    </lineage>
</organism>
<proteinExistence type="predicted"/>
<evidence type="ECO:0000256" key="1">
    <source>
        <dbReference type="SAM" id="SignalP"/>
    </source>
</evidence>
<dbReference type="Gene3D" id="1.10.238.190">
    <property type="match status" value="1"/>
</dbReference>
<gene>
    <name evidence="2" type="ORF">G5I_05502</name>
</gene>
<reference evidence="2" key="1">
    <citation type="submission" date="2011-02" db="EMBL/GenBank/DDBJ databases">
        <title>The genome of the leaf-cutting ant Acromyrmex echinatior suggests key adaptations to social evolution and fungus farming.</title>
        <authorList>
            <person name="Nygaard S."/>
            <person name="Zhang G."/>
        </authorList>
    </citation>
    <scope>NUCLEOTIDE SEQUENCE</scope>
</reference>
<feature type="signal peptide" evidence="1">
    <location>
        <begin position="1"/>
        <end position="16"/>
    </location>
</feature>
<accession>F4WIH8</accession>
<keyword evidence="3" id="KW-1185">Reference proteome</keyword>
<evidence type="ECO:0000313" key="2">
    <source>
        <dbReference type="EMBL" id="EGI66109.1"/>
    </source>
</evidence>
<name>F4WIH8_ACREC</name>
<dbReference type="AlphaFoldDB" id="F4WIH8"/>
<dbReference type="InterPro" id="IPR038211">
    <property type="entry name" value="Ant_venon_allerg_soli_2/4_sf"/>
</dbReference>
<keyword evidence="1" id="KW-0732">Signal</keyword>
<dbReference type="InParanoid" id="F4WIH8"/>
<feature type="chain" id="PRO_5003323041" evidence="1">
    <location>
        <begin position="17"/>
        <end position="91"/>
    </location>
</feature>
<dbReference type="Proteomes" id="UP000007755">
    <property type="component" value="Unassembled WGS sequence"/>
</dbReference>